<evidence type="ECO:0000256" key="5">
    <source>
        <dbReference type="ARBA" id="ARBA00022989"/>
    </source>
</evidence>
<dbReference type="InterPro" id="IPR003392">
    <property type="entry name" value="PTHD_SSD"/>
</dbReference>
<dbReference type="EMBL" id="JAODUO010000200">
    <property type="protein sequence ID" value="KAK2186438.1"/>
    <property type="molecule type" value="Genomic_DNA"/>
</dbReference>
<keyword evidence="3" id="KW-1003">Cell membrane</keyword>
<dbReference type="Pfam" id="PF02460">
    <property type="entry name" value="Patched"/>
    <property type="match status" value="1"/>
</dbReference>
<feature type="transmembrane region" description="Helical" evidence="8">
    <location>
        <begin position="401"/>
        <end position="424"/>
    </location>
</feature>
<feature type="transmembrane region" description="Helical" evidence="8">
    <location>
        <begin position="696"/>
        <end position="713"/>
    </location>
</feature>
<gene>
    <name evidence="10" type="ORF">NP493_200g03090</name>
</gene>
<feature type="domain" description="SSD" evidence="9">
    <location>
        <begin position="262"/>
        <end position="423"/>
    </location>
</feature>
<dbReference type="InterPro" id="IPR000731">
    <property type="entry name" value="SSD"/>
</dbReference>
<evidence type="ECO:0000259" key="9">
    <source>
        <dbReference type="PROSITE" id="PS50156"/>
    </source>
</evidence>
<feature type="transmembrane region" description="Helical" evidence="8">
    <location>
        <begin position="790"/>
        <end position="814"/>
    </location>
</feature>
<keyword evidence="7" id="KW-0325">Glycoprotein</keyword>
<reference evidence="10" key="1">
    <citation type="journal article" date="2023" name="Mol. Biol. Evol.">
        <title>Third-Generation Sequencing Reveals the Adaptive Role of the Epigenome in Three Deep-Sea Polychaetes.</title>
        <authorList>
            <person name="Perez M."/>
            <person name="Aroh O."/>
            <person name="Sun Y."/>
            <person name="Lan Y."/>
            <person name="Juniper S.K."/>
            <person name="Young C.R."/>
            <person name="Angers B."/>
            <person name="Qian P.Y."/>
        </authorList>
    </citation>
    <scope>NUCLEOTIDE SEQUENCE</scope>
    <source>
        <strain evidence="10">R07B-5</strain>
    </source>
</reference>
<feature type="transmembrane region" description="Helical" evidence="8">
    <location>
        <begin position="292"/>
        <end position="316"/>
    </location>
</feature>
<evidence type="ECO:0000313" key="11">
    <source>
        <dbReference type="Proteomes" id="UP001209878"/>
    </source>
</evidence>
<comment type="similarity">
    <text evidence="2">Belongs to the patched family.</text>
</comment>
<feature type="transmembrane region" description="Helical" evidence="8">
    <location>
        <begin position="328"/>
        <end position="349"/>
    </location>
</feature>
<keyword evidence="11" id="KW-1185">Reference proteome</keyword>
<protein>
    <recommendedName>
        <fullName evidence="9">SSD domain-containing protein</fullName>
    </recommendedName>
</protein>
<evidence type="ECO:0000256" key="7">
    <source>
        <dbReference type="ARBA" id="ARBA00023180"/>
    </source>
</evidence>
<dbReference type="PROSITE" id="PS50156">
    <property type="entry name" value="SSD"/>
    <property type="match status" value="1"/>
</dbReference>
<dbReference type="Proteomes" id="UP001209878">
    <property type="component" value="Unassembled WGS sequence"/>
</dbReference>
<feature type="transmembrane region" description="Helical" evidence="8">
    <location>
        <begin position="369"/>
        <end position="389"/>
    </location>
</feature>
<feature type="transmembrane region" description="Helical" evidence="8">
    <location>
        <begin position="751"/>
        <end position="770"/>
    </location>
</feature>
<keyword evidence="4 8" id="KW-0812">Transmembrane</keyword>
<evidence type="ECO:0000256" key="4">
    <source>
        <dbReference type="ARBA" id="ARBA00022692"/>
    </source>
</evidence>
<organism evidence="10 11">
    <name type="scientific">Ridgeia piscesae</name>
    <name type="common">Tubeworm</name>
    <dbReference type="NCBI Taxonomy" id="27915"/>
    <lineage>
        <taxon>Eukaryota</taxon>
        <taxon>Metazoa</taxon>
        <taxon>Spiralia</taxon>
        <taxon>Lophotrochozoa</taxon>
        <taxon>Annelida</taxon>
        <taxon>Polychaeta</taxon>
        <taxon>Sedentaria</taxon>
        <taxon>Canalipalpata</taxon>
        <taxon>Sabellida</taxon>
        <taxon>Siboglinidae</taxon>
        <taxon>Ridgeia</taxon>
    </lineage>
</organism>
<evidence type="ECO:0000256" key="3">
    <source>
        <dbReference type="ARBA" id="ARBA00022475"/>
    </source>
</evidence>
<dbReference type="SUPFAM" id="SSF82866">
    <property type="entry name" value="Multidrug efflux transporter AcrB transmembrane domain"/>
    <property type="match status" value="2"/>
</dbReference>
<feature type="transmembrane region" description="Helical" evidence="8">
    <location>
        <begin position="821"/>
        <end position="843"/>
    </location>
</feature>
<sequence>MMEFNCIEKPLSRVFYVYGRFIARHPVWFLICPLLLSVALASGFFDMQSEYDIEKLFSPEGARSKDERFVMQALFNESERSDQFNPIRMTTLGEYGRIIVTSKRADRNVLTKQVFAEVKRLDEDMRNIAVKEGETTYSYVHLCAGLCENATDPLLRLHGDMNVNLSNLSYPIHEIPQGPGSANVRVFLGSTLGGVTTDRGTKAKAWSLYYHLRSDDAYVEIVKTWQEKFLSILANKLHKHITVTRFTAHSLEDELQRNAVSVFPLFPIVSTVLITFSIVSCMSMDWVLSKPWLGSLGVVSAGLAVVSSFGLMLHIGVPFIDITASIPFLVLVNTAGIGVDDMFVMLAAWRQTDFRLSVEERMGKAFSEAALSITITSLTDVLSIGIGAITKFRSVRIFSAYTATALLFDYLYQITFFAACMVITGHREKSNRHSVACMKTVPKSLAGHRSAIYRLFCTGGYTAEEKKDSRKTADVSAMAFFRNTWGGLLSTRPVKILLLNVYLVYLGFAIWGCLNVKEGITLDKLAADDSYVADYYNQDIRYFRKYGHVVSVSVGKELELWRQTERDAIEQMIHEFEKTDYFHGEDITLAWTRDFSAFVGSNGVDSGNFSDALHYFLSTYRRLGYNLDIKTDSDKVKYSRFFVHSRNMDTSIRESEMMLAARAIADNHTDLDVTVFHPGFIFFDQYLAVWPNTRQNLLIATAAMFVVSLFLIPHPVCSLWVTFSIVSICTGVIGYMTWWDVNLDTVSMINVIVCIGFCVDFSAHITYAFMSADGDTGNQRMRNALHTVGFPIAQGALSTLCGLIALAFSSSYIFRSFFKTMSLVIFLGAIHGLMIIPVLLSVMGPPKRTKKRHSLSPNLLPVAGCPDRWWSHRPEHTERDRTVRAPVAYRGDVQHNIPLSLPKIGRPMRYCSALNFQRNNDR</sequence>
<comment type="caution">
    <text evidence="10">The sequence shown here is derived from an EMBL/GenBank/DDBJ whole genome shotgun (WGS) entry which is preliminary data.</text>
</comment>
<dbReference type="GO" id="GO:0005886">
    <property type="term" value="C:plasma membrane"/>
    <property type="evidence" value="ECO:0007669"/>
    <property type="project" value="UniProtKB-SubCell"/>
</dbReference>
<dbReference type="PANTHER" id="PTHR10796">
    <property type="entry name" value="PATCHED-RELATED"/>
    <property type="match status" value="1"/>
</dbReference>
<evidence type="ECO:0000256" key="8">
    <source>
        <dbReference type="SAM" id="Phobius"/>
    </source>
</evidence>
<comment type="subcellular location">
    <subcellularLocation>
        <location evidence="1">Cell membrane</location>
        <topology evidence="1">Multi-pass membrane protein</topology>
    </subcellularLocation>
</comment>
<dbReference type="PANTHER" id="PTHR10796:SF92">
    <property type="entry name" value="PATCHED-RELATED, ISOFORM A"/>
    <property type="match status" value="1"/>
</dbReference>
<feature type="transmembrane region" description="Helical" evidence="8">
    <location>
        <begin position="719"/>
        <end position="739"/>
    </location>
</feature>
<evidence type="ECO:0000313" key="10">
    <source>
        <dbReference type="EMBL" id="KAK2186438.1"/>
    </source>
</evidence>
<name>A0AAD9UEF9_RIDPI</name>
<keyword evidence="5 8" id="KW-1133">Transmembrane helix</keyword>
<feature type="transmembrane region" description="Helical" evidence="8">
    <location>
        <begin position="27"/>
        <end position="45"/>
    </location>
</feature>
<evidence type="ECO:0000256" key="1">
    <source>
        <dbReference type="ARBA" id="ARBA00004651"/>
    </source>
</evidence>
<accession>A0AAD9UEF9</accession>
<dbReference type="Gene3D" id="1.20.1640.10">
    <property type="entry name" value="Multidrug efflux transporter AcrB transmembrane domain"/>
    <property type="match status" value="2"/>
</dbReference>
<proteinExistence type="inferred from homology"/>
<feature type="transmembrane region" description="Helical" evidence="8">
    <location>
        <begin position="496"/>
        <end position="514"/>
    </location>
</feature>
<dbReference type="AlphaFoldDB" id="A0AAD9UEF9"/>
<dbReference type="FunFam" id="1.20.1640.10:FF:000013">
    <property type="entry name" value="PaTched Related family"/>
    <property type="match status" value="1"/>
</dbReference>
<evidence type="ECO:0000256" key="2">
    <source>
        <dbReference type="ARBA" id="ARBA00005585"/>
    </source>
</evidence>
<feature type="transmembrane region" description="Helical" evidence="8">
    <location>
        <begin position="259"/>
        <end position="280"/>
    </location>
</feature>
<keyword evidence="6 8" id="KW-0472">Membrane</keyword>
<evidence type="ECO:0000256" key="6">
    <source>
        <dbReference type="ARBA" id="ARBA00023136"/>
    </source>
</evidence>
<dbReference type="InterPro" id="IPR051697">
    <property type="entry name" value="Patched_domain-protein"/>
</dbReference>